<dbReference type="InterPro" id="IPR032675">
    <property type="entry name" value="LRR_dom_sf"/>
</dbReference>
<dbReference type="GO" id="GO:0016020">
    <property type="term" value="C:membrane"/>
    <property type="evidence" value="ECO:0007669"/>
    <property type="project" value="UniProtKB-SubCell"/>
</dbReference>
<dbReference type="EC" id="2.7.11.1" evidence="2"/>
<evidence type="ECO:0000259" key="15">
    <source>
        <dbReference type="Pfam" id="PF07714"/>
    </source>
</evidence>
<dbReference type="InterPro" id="IPR001245">
    <property type="entry name" value="Ser-Thr/Tyr_kinase_cat_dom"/>
</dbReference>
<dbReference type="InterPro" id="IPR011009">
    <property type="entry name" value="Kinase-like_dom_sf"/>
</dbReference>
<dbReference type="SUPFAM" id="SSF52058">
    <property type="entry name" value="L domain-like"/>
    <property type="match status" value="1"/>
</dbReference>
<dbReference type="GO" id="GO:0004674">
    <property type="term" value="F:protein serine/threonine kinase activity"/>
    <property type="evidence" value="ECO:0007669"/>
    <property type="project" value="UniProtKB-KW"/>
</dbReference>
<evidence type="ECO:0000256" key="10">
    <source>
        <dbReference type="ARBA" id="ARBA00022840"/>
    </source>
</evidence>
<keyword evidence="11" id="KW-0472">Membrane</keyword>
<evidence type="ECO:0000259" key="16">
    <source>
        <dbReference type="Pfam" id="PF08263"/>
    </source>
</evidence>
<evidence type="ECO:0000256" key="7">
    <source>
        <dbReference type="ARBA" id="ARBA00022737"/>
    </source>
</evidence>
<dbReference type="Pfam" id="PF00560">
    <property type="entry name" value="LRR_1"/>
    <property type="match status" value="1"/>
</dbReference>
<evidence type="ECO:0000256" key="8">
    <source>
        <dbReference type="ARBA" id="ARBA00022741"/>
    </source>
</evidence>
<evidence type="ECO:0000256" key="9">
    <source>
        <dbReference type="ARBA" id="ARBA00022777"/>
    </source>
</evidence>
<dbReference type="Pfam" id="PF08263">
    <property type="entry name" value="LRRNT_2"/>
    <property type="match status" value="1"/>
</dbReference>
<dbReference type="Pfam" id="PF07714">
    <property type="entry name" value="PK_Tyr_Ser-Thr"/>
    <property type="match status" value="1"/>
</dbReference>
<comment type="catalytic activity">
    <reaction evidence="13">
        <text>L-seryl-[protein] + ATP = O-phospho-L-seryl-[protein] + ADP + H(+)</text>
        <dbReference type="Rhea" id="RHEA:17989"/>
        <dbReference type="Rhea" id="RHEA-COMP:9863"/>
        <dbReference type="Rhea" id="RHEA-COMP:11604"/>
        <dbReference type="ChEBI" id="CHEBI:15378"/>
        <dbReference type="ChEBI" id="CHEBI:29999"/>
        <dbReference type="ChEBI" id="CHEBI:30616"/>
        <dbReference type="ChEBI" id="CHEBI:83421"/>
        <dbReference type="ChEBI" id="CHEBI:456216"/>
        <dbReference type="EC" id="2.7.11.1"/>
    </reaction>
</comment>
<keyword evidence="10" id="KW-0067">ATP-binding</keyword>
<dbReference type="InterPro" id="IPR013210">
    <property type="entry name" value="LRR_N_plant-typ"/>
</dbReference>
<dbReference type="OrthoDB" id="1913693at2759"/>
<evidence type="ECO:0000256" key="3">
    <source>
        <dbReference type="ARBA" id="ARBA00022527"/>
    </source>
</evidence>
<dbReference type="SUPFAM" id="SSF56112">
    <property type="entry name" value="Protein kinase-like (PK-like)"/>
    <property type="match status" value="1"/>
</dbReference>
<keyword evidence="4" id="KW-0433">Leucine-rich repeat</keyword>
<evidence type="ECO:0000313" key="18">
    <source>
        <dbReference type="Proteomes" id="UP000275267"/>
    </source>
</evidence>
<keyword evidence="8" id="KW-0547">Nucleotide-binding</keyword>
<keyword evidence="7" id="KW-0677">Repeat</keyword>
<comment type="subcellular location">
    <subcellularLocation>
        <location evidence="1">Membrane</location>
    </subcellularLocation>
</comment>
<evidence type="ECO:0000256" key="12">
    <source>
        <dbReference type="ARBA" id="ARBA00047899"/>
    </source>
</evidence>
<evidence type="ECO:0000256" key="2">
    <source>
        <dbReference type="ARBA" id="ARBA00012513"/>
    </source>
</evidence>
<dbReference type="AlphaFoldDB" id="A0A3L6RS78"/>
<evidence type="ECO:0000256" key="14">
    <source>
        <dbReference type="SAM" id="SignalP"/>
    </source>
</evidence>
<evidence type="ECO:0000256" key="5">
    <source>
        <dbReference type="ARBA" id="ARBA00022679"/>
    </source>
</evidence>
<feature type="domain" description="Serine-threonine/tyrosine-protein kinase catalytic" evidence="15">
    <location>
        <begin position="201"/>
        <end position="287"/>
    </location>
</feature>
<comment type="caution">
    <text evidence="17">The sequence shown here is derived from an EMBL/GenBank/DDBJ whole genome shotgun (WGS) entry which is preliminary data.</text>
</comment>
<feature type="chain" id="PRO_5018058405" description="non-specific serine/threonine protein kinase" evidence="14">
    <location>
        <begin position="26"/>
        <end position="318"/>
    </location>
</feature>
<dbReference type="STRING" id="4540.A0A3L6RS78"/>
<dbReference type="EMBL" id="PQIB02000007">
    <property type="protein sequence ID" value="RLN08648.1"/>
    <property type="molecule type" value="Genomic_DNA"/>
</dbReference>
<dbReference type="PANTHER" id="PTHR48005">
    <property type="entry name" value="LEUCINE RICH REPEAT KINASE 2"/>
    <property type="match status" value="1"/>
</dbReference>
<reference evidence="18" key="1">
    <citation type="journal article" date="2019" name="Nat. Commun.">
        <title>The genome of broomcorn millet.</title>
        <authorList>
            <person name="Zou C."/>
            <person name="Miki D."/>
            <person name="Li D."/>
            <person name="Tang Q."/>
            <person name="Xiao L."/>
            <person name="Rajput S."/>
            <person name="Deng P."/>
            <person name="Jia W."/>
            <person name="Huang R."/>
            <person name="Zhang M."/>
            <person name="Sun Y."/>
            <person name="Hu J."/>
            <person name="Fu X."/>
            <person name="Schnable P.S."/>
            <person name="Li F."/>
            <person name="Zhang H."/>
            <person name="Feng B."/>
            <person name="Zhu X."/>
            <person name="Liu R."/>
            <person name="Schnable J.C."/>
            <person name="Zhu J.-K."/>
            <person name="Zhang H."/>
        </authorList>
    </citation>
    <scope>NUCLEOTIDE SEQUENCE [LARGE SCALE GENOMIC DNA]</scope>
</reference>
<keyword evidence="5" id="KW-0808">Transferase</keyword>
<evidence type="ECO:0000256" key="1">
    <source>
        <dbReference type="ARBA" id="ARBA00004370"/>
    </source>
</evidence>
<proteinExistence type="predicted"/>
<dbReference type="GO" id="GO:0005524">
    <property type="term" value="F:ATP binding"/>
    <property type="evidence" value="ECO:0007669"/>
    <property type="project" value="UniProtKB-KW"/>
</dbReference>
<feature type="signal peptide" evidence="14">
    <location>
        <begin position="1"/>
        <end position="25"/>
    </location>
</feature>
<organism evidence="17 18">
    <name type="scientific">Panicum miliaceum</name>
    <name type="common">Proso millet</name>
    <name type="synonym">Broomcorn millet</name>
    <dbReference type="NCBI Taxonomy" id="4540"/>
    <lineage>
        <taxon>Eukaryota</taxon>
        <taxon>Viridiplantae</taxon>
        <taxon>Streptophyta</taxon>
        <taxon>Embryophyta</taxon>
        <taxon>Tracheophyta</taxon>
        <taxon>Spermatophyta</taxon>
        <taxon>Magnoliopsida</taxon>
        <taxon>Liliopsida</taxon>
        <taxon>Poales</taxon>
        <taxon>Poaceae</taxon>
        <taxon>PACMAD clade</taxon>
        <taxon>Panicoideae</taxon>
        <taxon>Panicodae</taxon>
        <taxon>Paniceae</taxon>
        <taxon>Panicinae</taxon>
        <taxon>Panicum</taxon>
        <taxon>Panicum sect. Panicum</taxon>
    </lineage>
</organism>
<gene>
    <name evidence="17" type="ORF">C2845_PM11G16530</name>
</gene>
<comment type="catalytic activity">
    <reaction evidence="12">
        <text>L-threonyl-[protein] + ATP = O-phospho-L-threonyl-[protein] + ADP + H(+)</text>
        <dbReference type="Rhea" id="RHEA:46608"/>
        <dbReference type="Rhea" id="RHEA-COMP:11060"/>
        <dbReference type="Rhea" id="RHEA-COMP:11605"/>
        <dbReference type="ChEBI" id="CHEBI:15378"/>
        <dbReference type="ChEBI" id="CHEBI:30013"/>
        <dbReference type="ChEBI" id="CHEBI:30616"/>
        <dbReference type="ChEBI" id="CHEBI:61977"/>
        <dbReference type="ChEBI" id="CHEBI:456216"/>
        <dbReference type="EC" id="2.7.11.1"/>
    </reaction>
</comment>
<keyword evidence="9" id="KW-0418">Kinase</keyword>
<dbReference type="Gene3D" id="3.80.10.10">
    <property type="entry name" value="Ribonuclease Inhibitor"/>
    <property type="match status" value="1"/>
</dbReference>
<evidence type="ECO:0000256" key="11">
    <source>
        <dbReference type="ARBA" id="ARBA00023136"/>
    </source>
</evidence>
<evidence type="ECO:0000313" key="17">
    <source>
        <dbReference type="EMBL" id="RLN08648.1"/>
    </source>
</evidence>
<dbReference type="PANTHER" id="PTHR48005:SF16">
    <property type="entry name" value="MDIS1-INTERACTING RECEPTOR LIKE KINASE 2-LIKE ISOFORM X1"/>
    <property type="match status" value="1"/>
</dbReference>
<keyword evidence="3" id="KW-0723">Serine/threonine-protein kinase</keyword>
<dbReference type="InterPro" id="IPR001611">
    <property type="entry name" value="Leu-rich_rpt"/>
</dbReference>
<dbReference type="FunFam" id="3.80.10.10:FF:000400">
    <property type="entry name" value="Nuclear pore complex protein NUP107"/>
    <property type="match status" value="1"/>
</dbReference>
<accession>A0A3L6RS78</accession>
<dbReference type="InterPro" id="IPR051420">
    <property type="entry name" value="Ser_Thr_Kinases_DiverseReg"/>
</dbReference>
<protein>
    <recommendedName>
        <fullName evidence="2">non-specific serine/threonine protein kinase</fullName>
        <ecNumber evidence="2">2.7.11.1</ecNumber>
    </recommendedName>
</protein>
<dbReference type="Pfam" id="PF13855">
    <property type="entry name" value="LRR_8"/>
    <property type="match status" value="1"/>
</dbReference>
<keyword evidence="6 14" id="KW-0732">Signal</keyword>
<keyword evidence="18" id="KW-1185">Reference proteome</keyword>
<name>A0A3L6RS78_PANMI</name>
<sequence>MSLLAFEISLVLLLALPNLLPCANSTASQLDQQADMLLRWKSSLNYPMSFGCLETWSNHTSPCNWTGVTCSATVPHGHGRSDAVKVVTYISLAACFFEGTLDQLHFEDLSELSVLDLSNNYLYGSIPPSIGNLTKLTYLDLSNNINGSWCLSGHIPATIGMLENLETLNLGGNNFTGRIPSSLGNLSTLVHMNLSYNSLSELSPTMMFTEKCDVYSFGVVTMEVVMGKHPGDLLLPFFCRTKLLDQRITAPTSTEEKDIILLLLEAFACLQVCPKSRPTMQQVYQALTNRSCPAAIQKPLHEVKLQDLHDFCGAIKNI</sequence>
<dbReference type="Proteomes" id="UP000275267">
    <property type="component" value="Unassembled WGS sequence"/>
</dbReference>
<feature type="domain" description="Leucine-rich repeat-containing N-terminal plant-type" evidence="16">
    <location>
        <begin position="31"/>
        <end position="71"/>
    </location>
</feature>
<evidence type="ECO:0000256" key="6">
    <source>
        <dbReference type="ARBA" id="ARBA00022729"/>
    </source>
</evidence>
<evidence type="ECO:0000256" key="4">
    <source>
        <dbReference type="ARBA" id="ARBA00022614"/>
    </source>
</evidence>
<evidence type="ECO:0000256" key="13">
    <source>
        <dbReference type="ARBA" id="ARBA00048679"/>
    </source>
</evidence>